<dbReference type="Proteomes" id="UP000246171">
    <property type="component" value="Unassembled WGS sequence"/>
</dbReference>
<sequence>MERSDQHGGIPRRACGQSTRQSVRLPGIQLQCHGLDLLYKVVACSQMLDNVFRPRIDPRVRMKLVSRMTAGLVFVPIPGTFNVTRMALSLCSATECIPALCARPSRTASIRCNT</sequence>
<evidence type="ECO:0000313" key="2">
    <source>
        <dbReference type="Proteomes" id="UP000246171"/>
    </source>
</evidence>
<organism evidence="1 2">
    <name type="scientific">Aspergillus eucalypticola (strain CBS 122712 / IBT 29274)</name>
    <dbReference type="NCBI Taxonomy" id="1448314"/>
    <lineage>
        <taxon>Eukaryota</taxon>
        <taxon>Fungi</taxon>
        <taxon>Dikarya</taxon>
        <taxon>Ascomycota</taxon>
        <taxon>Pezizomycotina</taxon>
        <taxon>Eurotiomycetes</taxon>
        <taxon>Eurotiomycetidae</taxon>
        <taxon>Eurotiales</taxon>
        <taxon>Aspergillaceae</taxon>
        <taxon>Aspergillus</taxon>
        <taxon>Aspergillus subgen. Circumdati</taxon>
    </lineage>
</organism>
<dbReference type="EMBL" id="MSFU01000009">
    <property type="protein sequence ID" value="PWY75821.1"/>
    <property type="molecule type" value="Genomic_DNA"/>
</dbReference>
<dbReference type="VEuPathDB" id="FungiDB:BO83DRAFT_246880"/>
<keyword evidence="2" id="KW-1185">Reference proteome</keyword>
<dbReference type="RefSeq" id="XP_025389351.1">
    <property type="nucleotide sequence ID" value="XM_025527008.1"/>
</dbReference>
<proteinExistence type="predicted"/>
<accession>A0A317VRA9</accession>
<gene>
    <name evidence="1" type="ORF">BO83DRAFT_246880</name>
</gene>
<dbReference type="AlphaFoldDB" id="A0A317VRA9"/>
<protein>
    <submittedName>
        <fullName evidence="1">Uncharacterized protein</fullName>
    </submittedName>
</protein>
<reference evidence="1" key="1">
    <citation type="submission" date="2016-12" db="EMBL/GenBank/DDBJ databases">
        <title>The genomes of Aspergillus section Nigri reveals drivers in fungal speciation.</title>
        <authorList>
            <consortium name="DOE Joint Genome Institute"/>
            <person name="Vesth T.C."/>
            <person name="Nybo J."/>
            <person name="Theobald S."/>
            <person name="Brandl J."/>
            <person name="Frisvad J.C."/>
            <person name="Nielsen K.F."/>
            <person name="Lyhne E.K."/>
            <person name="Kogle M.E."/>
            <person name="Kuo A."/>
            <person name="Riley R."/>
            <person name="Clum A."/>
            <person name="Nolan M."/>
            <person name="Lipzen A."/>
            <person name="Salamov A."/>
            <person name="Henrissat B."/>
            <person name="Wiebenga A."/>
            <person name="De vries R.P."/>
            <person name="Grigoriev I.V."/>
            <person name="Mortensen U.H."/>
            <person name="Andersen M.R."/>
            <person name="Baker S.E."/>
        </authorList>
    </citation>
    <scope>NUCLEOTIDE SEQUENCE</scope>
    <source>
        <strain evidence="1">CBS 122712</strain>
    </source>
</reference>
<dbReference type="GeneID" id="37048970"/>
<name>A0A317VRA9_ASPEC</name>
<evidence type="ECO:0000313" key="1">
    <source>
        <dbReference type="EMBL" id="PWY75821.1"/>
    </source>
</evidence>
<comment type="caution">
    <text evidence="1">The sequence shown here is derived from an EMBL/GenBank/DDBJ whole genome shotgun (WGS) entry which is preliminary data.</text>
</comment>